<gene>
    <name evidence="1" type="ORF">TSUD_284270</name>
</gene>
<keyword evidence="2" id="KW-1185">Reference proteome</keyword>
<reference evidence="2" key="1">
    <citation type="journal article" date="2017" name="Front. Plant Sci.">
        <title>Climate Clever Clovers: New Paradigm to Reduce the Environmental Footprint of Ruminants by Breeding Low Methanogenic Forages Utilizing Haplotype Variation.</title>
        <authorList>
            <person name="Kaur P."/>
            <person name="Appels R."/>
            <person name="Bayer P.E."/>
            <person name="Keeble-Gagnere G."/>
            <person name="Wang J."/>
            <person name="Hirakawa H."/>
            <person name="Shirasawa K."/>
            <person name="Vercoe P."/>
            <person name="Stefanova K."/>
            <person name="Durmic Z."/>
            <person name="Nichols P."/>
            <person name="Revell C."/>
            <person name="Isobe S.N."/>
            <person name="Edwards D."/>
            <person name="Erskine W."/>
        </authorList>
    </citation>
    <scope>NUCLEOTIDE SEQUENCE [LARGE SCALE GENOMIC DNA]</scope>
    <source>
        <strain evidence="2">cv. Daliak</strain>
    </source>
</reference>
<evidence type="ECO:0000313" key="1">
    <source>
        <dbReference type="EMBL" id="GAU47560.1"/>
    </source>
</evidence>
<accession>A0A2Z6PC17</accession>
<dbReference type="AlphaFoldDB" id="A0A2Z6PC17"/>
<proteinExistence type="predicted"/>
<name>A0A2Z6PC17_TRISU</name>
<organism evidence="1 2">
    <name type="scientific">Trifolium subterraneum</name>
    <name type="common">Subterranean clover</name>
    <dbReference type="NCBI Taxonomy" id="3900"/>
    <lineage>
        <taxon>Eukaryota</taxon>
        <taxon>Viridiplantae</taxon>
        <taxon>Streptophyta</taxon>
        <taxon>Embryophyta</taxon>
        <taxon>Tracheophyta</taxon>
        <taxon>Spermatophyta</taxon>
        <taxon>Magnoliopsida</taxon>
        <taxon>eudicotyledons</taxon>
        <taxon>Gunneridae</taxon>
        <taxon>Pentapetalae</taxon>
        <taxon>rosids</taxon>
        <taxon>fabids</taxon>
        <taxon>Fabales</taxon>
        <taxon>Fabaceae</taxon>
        <taxon>Papilionoideae</taxon>
        <taxon>50 kb inversion clade</taxon>
        <taxon>NPAAA clade</taxon>
        <taxon>Hologalegina</taxon>
        <taxon>IRL clade</taxon>
        <taxon>Trifolieae</taxon>
        <taxon>Trifolium</taxon>
    </lineage>
</organism>
<dbReference type="OrthoDB" id="1420445at2759"/>
<sequence>MILYNGFSSTVDGVHNSTRPDFVNIGTLFSFNTNVGRIIKIALDVAVEDVNSDPNILGDTVKALSSRRF</sequence>
<evidence type="ECO:0008006" key="3">
    <source>
        <dbReference type="Google" id="ProtNLM"/>
    </source>
</evidence>
<dbReference type="EMBL" id="DF974326">
    <property type="protein sequence ID" value="GAU47560.1"/>
    <property type="molecule type" value="Genomic_DNA"/>
</dbReference>
<protein>
    <recommendedName>
        <fullName evidence="3">Receptor ligand binding region domain-containing protein</fullName>
    </recommendedName>
</protein>
<evidence type="ECO:0000313" key="2">
    <source>
        <dbReference type="Proteomes" id="UP000242715"/>
    </source>
</evidence>
<dbReference type="Proteomes" id="UP000242715">
    <property type="component" value="Unassembled WGS sequence"/>
</dbReference>